<keyword evidence="5" id="KW-1185">Reference proteome</keyword>
<dbReference type="Gene3D" id="3.40.1280.10">
    <property type="match status" value="1"/>
</dbReference>
<dbReference type="PANTHER" id="PTHR46429:SF2">
    <property type="entry name" value="TRNA_RRNA METHYLTRANSFERASE"/>
    <property type="match status" value="1"/>
</dbReference>
<dbReference type="InterPro" id="IPR004441">
    <property type="entry name" value="rRNA_MeTrfase_TrmH"/>
</dbReference>
<dbReference type="SUPFAM" id="SSF75217">
    <property type="entry name" value="alpha/beta knot"/>
    <property type="match status" value="1"/>
</dbReference>
<reference evidence="4 5" key="1">
    <citation type="submission" date="2013-08" db="EMBL/GenBank/DDBJ databases">
        <title>The genome sequence of Skermanella stibiiresistens.</title>
        <authorList>
            <person name="Zhu W."/>
            <person name="Wang G."/>
        </authorList>
    </citation>
    <scope>NUCLEOTIDE SEQUENCE [LARGE SCALE GENOMIC DNA]</scope>
    <source>
        <strain evidence="4 5">SB22</strain>
    </source>
</reference>
<dbReference type="InterPro" id="IPR029064">
    <property type="entry name" value="Ribosomal_eL30-like_sf"/>
</dbReference>
<dbReference type="Gene3D" id="3.30.1330.30">
    <property type="match status" value="1"/>
</dbReference>
<dbReference type="GO" id="GO:0006396">
    <property type="term" value="P:RNA processing"/>
    <property type="evidence" value="ECO:0007669"/>
    <property type="project" value="InterPro"/>
</dbReference>
<comment type="caution">
    <text evidence="4">The sequence shown here is derived from an EMBL/GenBank/DDBJ whole genome shotgun (WGS) entry which is preliminary data.</text>
</comment>
<dbReference type="EMBL" id="AVFL01000032">
    <property type="protein sequence ID" value="EWY37026.1"/>
    <property type="molecule type" value="Genomic_DNA"/>
</dbReference>
<evidence type="ECO:0000313" key="4">
    <source>
        <dbReference type="EMBL" id="EWY37026.1"/>
    </source>
</evidence>
<dbReference type="CDD" id="cd18095">
    <property type="entry name" value="SpoU-like_rRNA-MTase"/>
    <property type="match status" value="1"/>
</dbReference>
<dbReference type="SUPFAM" id="SSF55315">
    <property type="entry name" value="L30e-like"/>
    <property type="match status" value="1"/>
</dbReference>
<keyword evidence="1 4" id="KW-0489">Methyltransferase</keyword>
<dbReference type="AlphaFoldDB" id="W9GWK2"/>
<name>W9GWK2_9PROT</name>
<dbReference type="PATRIC" id="fig|1385369.3.peg.5982"/>
<protein>
    <submittedName>
        <fullName evidence="4">RNA methyltransferase</fullName>
    </submittedName>
</protein>
<dbReference type="InterPro" id="IPR029028">
    <property type="entry name" value="Alpha/beta_knot_MTases"/>
</dbReference>
<dbReference type="InterPro" id="IPR001537">
    <property type="entry name" value="SpoU_MeTrfase"/>
</dbReference>
<dbReference type="Proteomes" id="UP000019486">
    <property type="component" value="Unassembled WGS sequence"/>
</dbReference>
<dbReference type="STRING" id="1385369.N825_22210"/>
<accession>W9GWK2</accession>
<evidence type="ECO:0000313" key="5">
    <source>
        <dbReference type="Proteomes" id="UP000019486"/>
    </source>
</evidence>
<dbReference type="GO" id="GO:0005829">
    <property type="term" value="C:cytosol"/>
    <property type="evidence" value="ECO:0007669"/>
    <property type="project" value="TreeGrafter"/>
</dbReference>
<dbReference type="Pfam" id="PF00588">
    <property type="entry name" value="SpoU_methylase"/>
    <property type="match status" value="1"/>
</dbReference>
<evidence type="ECO:0000256" key="2">
    <source>
        <dbReference type="ARBA" id="ARBA00022679"/>
    </source>
</evidence>
<dbReference type="GO" id="GO:0032259">
    <property type="term" value="P:methylation"/>
    <property type="evidence" value="ECO:0007669"/>
    <property type="project" value="UniProtKB-KW"/>
</dbReference>
<dbReference type="InterPro" id="IPR013123">
    <property type="entry name" value="SpoU_subst-bd"/>
</dbReference>
<evidence type="ECO:0000256" key="1">
    <source>
        <dbReference type="ARBA" id="ARBA00022603"/>
    </source>
</evidence>
<proteinExistence type="predicted"/>
<dbReference type="SMART" id="SM00967">
    <property type="entry name" value="SpoU_sub_bind"/>
    <property type="match status" value="1"/>
</dbReference>
<gene>
    <name evidence="4" type="ORF">N825_22210</name>
</gene>
<keyword evidence="2 4" id="KW-0808">Transferase</keyword>
<dbReference type="InterPro" id="IPR029026">
    <property type="entry name" value="tRNA_m1G_MTases_N"/>
</dbReference>
<dbReference type="GO" id="GO:0003723">
    <property type="term" value="F:RNA binding"/>
    <property type="evidence" value="ECO:0007669"/>
    <property type="project" value="InterPro"/>
</dbReference>
<dbReference type="PANTHER" id="PTHR46429">
    <property type="entry name" value="23S RRNA (GUANOSINE-2'-O-)-METHYLTRANSFERASE RLMB"/>
    <property type="match status" value="1"/>
</dbReference>
<dbReference type="Pfam" id="PF08032">
    <property type="entry name" value="SpoU_sub_bind"/>
    <property type="match status" value="1"/>
</dbReference>
<organism evidence="4 5">
    <name type="scientific">Skermanella stibiiresistens SB22</name>
    <dbReference type="NCBI Taxonomy" id="1385369"/>
    <lineage>
        <taxon>Bacteria</taxon>
        <taxon>Pseudomonadati</taxon>
        <taxon>Pseudomonadota</taxon>
        <taxon>Alphaproteobacteria</taxon>
        <taxon>Rhodospirillales</taxon>
        <taxon>Azospirillaceae</taxon>
        <taxon>Skermanella</taxon>
    </lineage>
</organism>
<evidence type="ECO:0000259" key="3">
    <source>
        <dbReference type="SMART" id="SM00967"/>
    </source>
</evidence>
<dbReference type="GO" id="GO:0008173">
    <property type="term" value="F:RNA methyltransferase activity"/>
    <property type="evidence" value="ECO:0007669"/>
    <property type="project" value="InterPro"/>
</dbReference>
<feature type="domain" description="RNA 2-O ribose methyltransferase substrate binding" evidence="3">
    <location>
        <begin position="3"/>
        <end position="72"/>
    </location>
</feature>
<sequence length="251" mass="26526">MPAVSALLEHNGRLVERLFFDARNAAALAGFCRELGKARKPFRQVDTEELARVAGTVLHGGVVAVTRPRHIPAFDPAEAARWAAEGKPLLLLDGIGNPHNLGAIVRTAAFFGLDRIVISDHPAQAAPSEASYRVAEGGMEHVKIHRASGFAQVLKQLAASYRVLGTALGRGQQSLHRSDDRRPIALILGNEEEGLGRETLNACEGIVTLAGSGKVQSLNVAATAAILIHDLANPPRRQGRNAGLVSGSEAG</sequence>